<dbReference type="Proteomes" id="UP000646548">
    <property type="component" value="Unassembled WGS sequence"/>
</dbReference>
<feature type="domain" description="Fcf2 pre-rRNA processing C-terminal" evidence="4">
    <location>
        <begin position="244"/>
        <end position="304"/>
    </location>
</feature>
<proteinExistence type="predicted"/>
<dbReference type="GO" id="GO:0016740">
    <property type="term" value="F:transferase activity"/>
    <property type="evidence" value="ECO:0007669"/>
    <property type="project" value="UniProtKB-KW"/>
</dbReference>
<dbReference type="PANTHER" id="PTHR21686">
    <property type="entry name" value="DEOXYNUCLEOTIDYLTRANSFERASE TERMINAL-INTERACTING PROTEIN 2"/>
    <property type="match status" value="1"/>
</dbReference>
<comment type="subcellular location">
    <subcellularLocation>
        <location evidence="1">Nucleus</location>
        <location evidence="1">Nucleolus</location>
    </subcellularLocation>
</comment>
<organism evidence="5 6">
    <name type="scientific">Oryzias melastigma</name>
    <name type="common">Marine medaka</name>
    <dbReference type="NCBI Taxonomy" id="30732"/>
    <lineage>
        <taxon>Eukaryota</taxon>
        <taxon>Metazoa</taxon>
        <taxon>Chordata</taxon>
        <taxon>Craniata</taxon>
        <taxon>Vertebrata</taxon>
        <taxon>Euteleostomi</taxon>
        <taxon>Actinopterygii</taxon>
        <taxon>Neopterygii</taxon>
        <taxon>Teleostei</taxon>
        <taxon>Neoteleostei</taxon>
        <taxon>Acanthomorphata</taxon>
        <taxon>Ovalentaria</taxon>
        <taxon>Atherinomorphae</taxon>
        <taxon>Beloniformes</taxon>
        <taxon>Adrianichthyidae</taxon>
        <taxon>Oryziinae</taxon>
        <taxon>Oryzias</taxon>
    </lineage>
</organism>
<keyword evidence="5" id="KW-0808">Transferase</keyword>
<feature type="compositionally biased region" description="Acidic residues" evidence="3">
    <location>
        <begin position="57"/>
        <end position="75"/>
    </location>
</feature>
<feature type="compositionally biased region" description="Acidic residues" evidence="3">
    <location>
        <begin position="132"/>
        <end position="152"/>
    </location>
</feature>
<feature type="compositionally biased region" description="Basic and acidic residues" evidence="3">
    <location>
        <begin position="76"/>
        <end position="89"/>
    </location>
</feature>
<feature type="compositionally biased region" description="Basic residues" evidence="3">
    <location>
        <begin position="345"/>
        <end position="359"/>
    </location>
</feature>
<dbReference type="AlphaFoldDB" id="A0A834C7Q4"/>
<evidence type="ECO:0000256" key="2">
    <source>
        <dbReference type="ARBA" id="ARBA00023242"/>
    </source>
</evidence>
<feature type="compositionally biased region" description="Basic and acidic residues" evidence="3">
    <location>
        <begin position="120"/>
        <end position="131"/>
    </location>
</feature>
<feature type="compositionally biased region" description="Basic and acidic residues" evidence="3">
    <location>
        <begin position="1"/>
        <end position="22"/>
    </location>
</feature>
<dbReference type="GO" id="GO:0005730">
    <property type="term" value="C:nucleolus"/>
    <property type="evidence" value="ECO:0007669"/>
    <property type="project" value="UniProtKB-SubCell"/>
</dbReference>
<feature type="region of interest" description="Disordered" evidence="3">
    <location>
        <begin position="305"/>
        <end position="370"/>
    </location>
</feature>
<feature type="compositionally biased region" description="Basic and acidic residues" evidence="3">
    <location>
        <begin position="325"/>
        <end position="339"/>
    </location>
</feature>
<sequence>MKPCEEKKQEEEEKQEHMEVCRPDAQQVEDLQETAGGSQEAPDSKQQPQAAFSLLDSSDEDEELDEELEEGSAQEDLDHMDQERGETSSKSKPAAASVEGLFMIDTRPGQDPDQQYYTDWKGEEDKNKRSEEEEPDEDEFVDEEEEEDEDAEILLSSRNSHLKELSSRIDPGISVKKLGGLYISFDGSKSKGVSTSGQKPNGKTTLDEVMKKSVIGPDFEKKDAVPPYKESKEALKLKRRAERQKSTGDGWFNMKAPEVSQELKGDLQVLKMRGSLDPKRFYKKNDRDGFPKYFQVGTVVDKSSGLLPLPCSQEGEEENHGGGAADRRRVQTEKQKEVSADSWQKKQHKQPASTKRRINSIKSPAKDARNKKIKAISYINPFKLRLI</sequence>
<accession>A0A834C7Q4</accession>
<reference evidence="5" key="1">
    <citation type="journal article" name="BMC Genomics">
        <title>Long-read sequencing and de novo genome assembly of marine medaka (Oryzias melastigma).</title>
        <authorList>
            <person name="Liang P."/>
            <person name="Saqib H.S.A."/>
            <person name="Ni X."/>
            <person name="Shen Y."/>
        </authorList>
    </citation>
    <scope>NUCLEOTIDE SEQUENCE</scope>
    <source>
        <strain evidence="5">Bigg-433</strain>
    </source>
</reference>
<dbReference type="InterPro" id="IPR014810">
    <property type="entry name" value="Fcf2_C"/>
</dbReference>
<dbReference type="GO" id="GO:0003723">
    <property type="term" value="F:RNA binding"/>
    <property type="evidence" value="ECO:0007669"/>
    <property type="project" value="TreeGrafter"/>
</dbReference>
<feature type="region of interest" description="Disordered" evidence="3">
    <location>
        <begin position="1"/>
        <end position="152"/>
    </location>
</feature>
<gene>
    <name evidence="5" type="ORF">FQA47_012588</name>
</gene>
<evidence type="ECO:0000313" key="5">
    <source>
        <dbReference type="EMBL" id="KAF6721406.1"/>
    </source>
</evidence>
<dbReference type="InterPro" id="IPR039883">
    <property type="entry name" value="Fcf2/DNTTIP2"/>
</dbReference>
<dbReference type="Pfam" id="PF08698">
    <property type="entry name" value="Fcf2"/>
    <property type="match status" value="1"/>
</dbReference>
<evidence type="ECO:0000313" key="6">
    <source>
        <dbReference type="Proteomes" id="UP000646548"/>
    </source>
</evidence>
<protein>
    <submittedName>
        <fullName evidence="5">Deoxynucleotidyltransferase terminal-interacting protein 2</fullName>
    </submittedName>
</protein>
<comment type="caution">
    <text evidence="5">The sequence shown here is derived from an EMBL/GenBank/DDBJ whole genome shotgun (WGS) entry which is preliminary data.</text>
</comment>
<dbReference type="EMBL" id="WKFB01000491">
    <property type="protein sequence ID" value="KAF6721406.1"/>
    <property type="molecule type" value="Genomic_DNA"/>
</dbReference>
<dbReference type="PANTHER" id="PTHR21686:SF12">
    <property type="entry name" value="DEOXYNUCLEOTIDYLTRANSFERASE TERMINAL-INTERACTING PROTEIN 2"/>
    <property type="match status" value="1"/>
</dbReference>
<evidence type="ECO:0000256" key="1">
    <source>
        <dbReference type="ARBA" id="ARBA00004604"/>
    </source>
</evidence>
<name>A0A834C7Q4_ORYME</name>
<keyword evidence="2" id="KW-0539">Nucleus</keyword>
<dbReference type="GO" id="GO:0006396">
    <property type="term" value="P:RNA processing"/>
    <property type="evidence" value="ECO:0007669"/>
    <property type="project" value="TreeGrafter"/>
</dbReference>
<evidence type="ECO:0000256" key="3">
    <source>
        <dbReference type="SAM" id="MobiDB-lite"/>
    </source>
</evidence>
<evidence type="ECO:0000259" key="4">
    <source>
        <dbReference type="Pfam" id="PF08698"/>
    </source>
</evidence>